<dbReference type="PANTHER" id="PTHR31408:SF2">
    <property type="entry name" value="PROTEIN SPO16 HOMOLOG"/>
    <property type="match status" value="1"/>
</dbReference>
<organism evidence="1 2">
    <name type="scientific">Chanos chanos</name>
    <name type="common">Milkfish</name>
    <name type="synonym">Mugil chanos</name>
    <dbReference type="NCBI Taxonomy" id="29144"/>
    <lineage>
        <taxon>Eukaryota</taxon>
        <taxon>Metazoa</taxon>
        <taxon>Chordata</taxon>
        <taxon>Craniata</taxon>
        <taxon>Vertebrata</taxon>
        <taxon>Euteleostomi</taxon>
        <taxon>Actinopterygii</taxon>
        <taxon>Neopterygii</taxon>
        <taxon>Teleostei</taxon>
        <taxon>Ostariophysi</taxon>
        <taxon>Gonorynchiformes</taxon>
        <taxon>Chanidae</taxon>
        <taxon>Chanos</taxon>
    </lineage>
</organism>
<accession>A0A6J2WQ55</accession>
<dbReference type="OrthoDB" id="6149480at2759"/>
<evidence type="ECO:0000313" key="2">
    <source>
        <dbReference type="RefSeq" id="XP_030646929.1"/>
    </source>
</evidence>
<dbReference type="GO" id="GO:0005694">
    <property type="term" value="C:chromosome"/>
    <property type="evidence" value="ECO:0007669"/>
    <property type="project" value="TreeGrafter"/>
</dbReference>
<dbReference type="AlphaFoldDB" id="A0A6J2WQ55"/>
<proteinExistence type="predicted"/>
<reference evidence="2" key="1">
    <citation type="submission" date="2025-08" db="UniProtKB">
        <authorList>
            <consortium name="RefSeq"/>
        </authorList>
    </citation>
    <scope>IDENTIFICATION</scope>
</reference>
<sequence>MANSDPATSWKTTVIISTTLKNHEISAMLSAQRHRIRFSDEVEPEALIFCPSGTAFMVITPQEFPETLENVKLFEKIEKFVKVHQNCFILLPAQVYGQKEWDIVAVIQNRFFGSNLGILPVHKNADMVKGMLTIAKVTSKPYADSVRDRISLVRAHLIKHSPAWDMLKGLQSS</sequence>
<evidence type="ECO:0000313" key="1">
    <source>
        <dbReference type="Proteomes" id="UP000504632"/>
    </source>
</evidence>
<dbReference type="CTD" id="689986"/>
<keyword evidence="1" id="KW-1185">Reference proteome</keyword>
<dbReference type="RefSeq" id="XP_030646929.1">
    <property type="nucleotide sequence ID" value="XM_030791069.1"/>
</dbReference>
<name>A0A6J2WQ55_CHACN</name>
<dbReference type="InterPro" id="IPR027857">
    <property type="entry name" value="SCRE"/>
</dbReference>
<dbReference type="GO" id="GO:0007131">
    <property type="term" value="P:reciprocal meiotic recombination"/>
    <property type="evidence" value="ECO:0007669"/>
    <property type="project" value="TreeGrafter"/>
</dbReference>
<dbReference type="GO" id="GO:0007130">
    <property type="term" value="P:synaptonemal complex assembly"/>
    <property type="evidence" value="ECO:0007669"/>
    <property type="project" value="InterPro"/>
</dbReference>
<dbReference type="Proteomes" id="UP000504632">
    <property type="component" value="Chromosome 14"/>
</dbReference>
<dbReference type="Pfam" id="PF15162">
    <property type="entry name" value="SCRE"/>
    <property type="match status" value="1"/>
</dbReference>
<protein>
    <submittedName>
        <fullName evidence="2">Protein SPO16 homolog</fullName>
    </submittedName>
</protein>
<dbReference type="GeneID" id="115827256"/>
<dbReference type="InParanoid" id="A0A6J2WQ55"/>
<gene>
    <name evidence="2" type="primary">c14h1orf146</name>
</gene>
<dbReference type="PANTHER" id="PTHR31408">
    <property type="entry name" value="HYPOTHETICAL PROTEIN LOC689986"/>
    <property type="match status" value="1"/>
</dbReference>